<feature type="transmembrane region" description="Helical" evidence="8">
    <location>
        <begin position="60"/>
        <end position="80"/>
    </location>
</feature>
<dbReference type="Gene3D" id="1.20.1720.10">
    <property type="entry name" value="Multidrug resistance protein D"/>
    <property type="match status" value="1"/>
</dbReference>
<feature type="transmembrane region" description="Helical" evidence="8">
    <location>
        <begin position="439"/>
        <end position="460"/>
    </location>
</feature>
<keyword evidence="3" id="KW-1003">Cell membrane</keyword>
<dbReference type="InterPro" id="IPR036259">
    <property type="entry name" value="MFS_trans_sf"/>
</dbReference>
<evidence type="ECO:0000313" key="11">
    <source>
        <dbReference type="Proteomes" id="UP001612415"/>
    </source>
</evidence>
<evidence type="ECO:0000256" key="3">
    <source>
        <dbReference type="ARBA" id="ARBA00022475"/>
    </source>
</evidence>
<dbReference type="PROSITE" id="PS50850">
    <property type="entry name" value="MFS"/>
    <property type="match status" value="1"/>
</dbReference>
<dbReference type="Proteomes" id="UP001612415">
    <property type="component" value="Unassembled WGS sequence"/>
</dbReference>
<name>A0ABW7Y3L8_STRCE</name>
<proteinExistence type="predicted"/>
<feature type="transmembrane region" description="Helical" evidence="8">
    <location>
        <begin position="382"/>
        <end position="400"/>
    </location>
</feature>
<evidence type="ECO:0000259" key="9">
    <source>
        <dbReference type="PROSITE" id="PS50850"/>
    </source>
</evidence>
<feature type="transmembrane region" description="Helical" evidence="8">
    <location>
        <begin position="345"/>
        <end position="362"/>
    </location>
</feature>
<organism evidence="10 11">
    <name type="scientific">Streptomyces cellulosae</name>
    <dbReference type="NCBI Taxonomy" id="1968"/>
    <lineage>
        <taxon>Bacteria</taxon>
        <taxon>Bacillati</taxon>
        <taxon>Actinomycetota</taxon>
        <taxon>Actinomycetes</taxon>
        <taxon>Kitasatosporales</taxon>
        <taxon>Streptomycetaceae</taxon>
        <taxon>Streptomyces</taxon>
    </lineage>
</organism>
<dbReference type="EMBL" id="JBITDC010000006">
    <property type="protein sequence ID" value="MFI5676950.1"/>
    <property type="molecule type" value="Genomic_DNA"/>
</dbReference>
<keyword evidence="11" id="KW-1185">Reference proteome</keyword>
<keyword evidence="6 8" id="KW-0472">Membrane</keyword>
<dbReference type="InterPro" id="IPR020846">
    <property type="entry name" value="MFS_dom"/>
</dbReference>
<feature type="transmembrane region" description="Helical" evidence="8">
    <location>
        <begin position="92"/>
        <end position="109"/>
    </location>
</feature>
<accession>A0ABW7Y3L8</accession>
<dbReference type="InterPro" id="IPR011701">
    <property type="entry name" value="MFS"/>
</dbReference>
<evidence type="ECO:0000256" key="4">
    <source>
        <dbReference type="ARBA" id="ARBA00022692"/>
    </source>
</evidence>
<feature type="transmembrane region" description="Helical" evidence="8">
    <location>
        <begin position="21"/>
        <end position="48"/>
    </location>
</feature>
<dbReference type="PANTHER" id="PTHR42718">
    <property type="entry name" value="MAJOR FACILITATOR SUPERFAMILY MULTIDRUG TRANSPORTER MFSC"/>
    <property type="match status" value="1"/>
</dbReference>
<evidence type="ECO:0000313" key="10">
    <source>
        <dbReference type="EMBL" id="MFI5676950.1"/>
    </source>
</evidence>
<feature type="transmembrane region" description="Helical" evidence="8">
    <location>
        <begin position="245"/>
        <end position="264"/>
    </location>
</feature>
<feature type="domain" description="Major facilitator superfamily (MFS) profile" evidence="9">
    <location>
        <begin position="26"/>
        <end position="463"/>
    </location>
</feature>
<evidence type="ECO:0000256" key="1">
    <source>
        <dbReference type="ARBA" id="ARBA00004651"/>
    </source>
</evidence>
<evidence type="ECO:0000256" key="2">
    <source>
        <dbReference type="ARBA" id="ARBA00022448"/>
    </source>
</evidence>
<sequence length="470" mass="47779">MTPSTTPRTTVPATAGERWSPALWGLLFVLAGNMLIDALEVSVALVALPAVGADLALPVAHAQWVVSGFAAGFGGLLLFGSRLVTLLGRRPVYLAALLVFAAASVTGAVTDSEALLIGTRLVKGGCAALTAPTGLAIIIAVFPEGPARGRAVSVYSFFGAVGFSAGLLLSGLLTEVSWRWAFAFPAPVVLLLLAAGLRLIPHDAPDRDAAGRYGVPGALGLTGATLMLVYASVSVSAHGWQHPRTIGAFVLAVLLGAAYVRSELTAPKPLLNLGLLTQGPLVRSALGAAALNGSYLGLLLLSTLHLQQRAGWGPLETGLAFLPASAPLALTALHSGRVAARFGPARLIAAGAAAAPAGYLLYPRDTPSEVRYATDVLPTMLLLGAAFVLAFAALHLQATGSVPAPRQAEASGLYQTAVQLGAALMVGLTSALYPAGYGAALGLVTAVGLCGFLVALYGLLPRRSAQGATR</sequence>
<comment type="caution">
    <text evidence="10">The sequence shown here is derived from an EMBL/GenBank/DDBJ whole genome shotgun (WGS) entry which is preliminary data.</text>
</comment>
<feature type="transmembrane region" description="Helical" evidence="8">
    <location>
        <begin position="121"/>
        <end position="142"/>
    </location>
</feature>
<comment type="subcellular location">
    <subcellularLocation>
        <location evidence="1">Cell membrane</location>
        <topology evidence="1">Multi-pass membrane protein</topology>
    </subcellularLocation>
</comment>
<feature type="transmembrane region" description="Helical" evidence="8">
    <location>
        <begin position="412"/>
        <end position="433"/>
    </location>
</feature>
<evidence type="ECO:0000256" key="5">
    <source>
        <dbReference type="ARBA" id="ARBA00022989"/>
    </source>
</evidence>
<protein>
    <submittedName>
        <fullName evidence="10">MFS transporter</fullName>
    </submittedName>
</protein>
<evidence type="ECO:0000256" key="8">
    <source>
        <dbReference type="SAM" id="Phobius"/>
    </source>
</evidence>
<reference evidence="10 11" key="1">
    <citation type="submission" date="2024-10" db="EMBL/GenBank/DDBJ databases">
        <title>The Natural Products Discovery Center: Release of the First 8490 Sequenced Strains for Exploring Actinobacteria Biosynthetic Diversity.</title>
        <authorList>
            <person name="Kalkreuter E."/>
            <person name="Kautsar S.A."/>
            <person name="Yang D."/>
            <person name="Bader C.D."/>
            <person name="Teijaro C.N."/>
            <person name="Fluegel L."/>
            <person name="Davis C.M."/>
            <person name="Simpson J.R."/>
            <person name="Lauterbach L."/>
            <person name="Steele A.D."/>
            <person name="Gui C."/>
            <person name="Meng S."/>
            <person name="Li G."/>
            <person name="Viehrig K."/>
            <person name="Ye F."/>
            <person name="Su P."/>
            <person name="Kiefer A.F."/>
            <person name="Nichols A."/>
            <person name="Cepeda A.J."/>
            <person name="Yan W."/>
            <person name="Fan B."/>
            <person name="Jiang Y."/>
            <person name="Adhikari A."/>
            <person name="Zheng C.-J."/>
            <person name="Schuster L."/>
            <person name="Cowan T.M."/>
            <person name="Smanski M.J."/>
            <person name="Chevrette M.G."/>
            <person name="De Carvalho L.P.S."/>
            <person name="Shen B."/>
        </authorList>
    </citation>
    <scope>NUCLEOTIDE SEQUENCE [LARGE SCALE GENOMIC DNA]</scope>
    <source>
        <strain evidence="10 11">NPDC051599</strain>
    </source>
</reference>
<dbReference type="SUPFAM" id="SSF103473">
    <property type="entry name" value="MFS general substrate transporter"/>
    <property type="match status" value="1"/>
</dbReference>
<gene>
    <name evidence="10" type="ORF">ACIA8P_20120</name>
</gene>
<keyword evidence="7" id="KW-0046">Antibiotic resistance</keyword>
<feature type="transmembrane region" description="Helical" evidence="8">
    <location>
        <begin position="154"/>
        <end position="174"/>
    </location>
</feature>
<dbReference type="PANTHER" id="PTHR42718:SF46">
    <property type="entry name" value="BLR6921 PROTEIN"/>
    <property type="match status" value="1"/>
</dbReference>
<feature type="transmembrane region" description="Helical" evidence="8">
    <location>
        <begin position="213"/>
        <end position="233"/>
    </location>
</feature>
<keyword evidence="4 8" id="KW-0812">Transmembrane</keyword>
<feature type="transmembrane region" description="Helical" evidence="8">
    <location>
        <begin position="180"/>
        <end position="201"/>
    </location>
</feature>
<keyword evidence="5 8" id="KW-1133">Transmembrane helix</keyword>
<keyword evidence="2" id="KW-0813">Transport</keyword>
<dbReference type="Gene3D" id="1.20.1250.20">
    <property type="entry name" value="MFS general substrate transporter like domains"/>
    <property type="match status" value="1"/>
</dbReference>
<dbReference type="Pfam" id="PF07690">
    <property type="entry name" value="MFS_1"/>
    <property type="match status" value="1"/>
</dbReference>
<evidence type="ECO:0000256" key="6">
    <source>
        <dbReference type="ARBA" id="ARBA00023136"/>
    </source>
</evidence>
<evidence type="ECO:0000256" key="7">
    <source>
        <dbReference type="ARBA" id="ARBA00023251"/>
    </source>
</evidence>
<dbReference type="RefSeq" id="WP_398657625.1">
    <property type="nucleotide sequence ID" value="NZ_JBITDC010000006.1"/>
</dbReference>